<dbReference type="Gene3D" id="1.10.1200.10">
    <property type="entry name" value="ACP-like"/>
    <property type="match status" value="3"/>
</dbReference>
<dbReference type="SUPFAM" id="SSF53335">
    <property type="entry name" value="S-adenosyl-L-methionine-dependent methyltransferases"/>
    <property type="match status" value="2"/>
</dbReference>
<dbReference type="InterPro" id="IPR042099">
    <property type="entry name" value="ANL_N_sf"/>
</dbReference>
<feature type="region of interest" description="Disordered" evidence="7">
    <location>
        <begin position="3817"/>
        <end position="3847"/>
    </location>
</feature>
<dbReference type="InterPro" id="IPR025110">
    <property type="entry name" value="AMP-bd_C"/>
</dbReference>
<dbReference type="Pfam" id="PF08242">
    <property type="entry name" value="Methyltransf_12"/>
    <property type="match status" value="2"/>
</dbReference>
<dbReference type="CDD" id="cd19531">
    <property type="entry name" value="LCL_NRPS-like"/>
    <property type="match status" value="2"/>
</dbReference>
<dbReference type="InterPro" id="IPR036736">
    <property type="entry name" value="ACP-like_sf"/>
</dbReference>
<keyword evidence="4" id="KW-0808">Transferase</keyword>
<dbReference type="InterPro" id="IPR000873">
    <property type="entry name" value="AMP-dep_synth/lig_dom"/>
</dbReference>
<dbReference type="PANTHER" id="PTHR45527:SF1">
    <property type="entry name" value="FATTY ACID SYNTHASE"/>
    <property type="match status" value="1"/>
</dbReference>
<feature type="domain" description="Carrier" evidence="8">
    <location>
        <begin position="3844"/>
        <end position="3919"/>
    </location>
</feature>
<evidence type="ECO:0000256" key="3">
    <source>
        <dbReference type="ARBA" id="ARBA00022553"/>
    </source>
</evidence>
<dbReference type="SMART" id="SM00824">
    <property type="entry name" value="PKS_TE"/>
    <property type="match status" value="1"/>
</dbReference>
<evidence type="ECO:0000256" key="6">
    <source>
        <dbReference type="ARBA" id="ARBA00029443"/>
    </source>
</evidence>
<name>A0ABY7HKJ6_9BACT</name>
<dbReference type="PROSITE" id="PS00012">
    <property type="entry name" value="PHOSPHOPANTETHEINE"/>
    <property type="match status" value="2"/>
</dbReference>
<dbReference type="InterPro" id="IPR001031">
    <property type="entry name" value="Thioesterase"/>
</dbReference>
<dbReference type="SUPFAM" id="SSF47336">
    <property type="entry name" value="ACP-like"/>
    <property type="match status" value="3"/>
</dbReference>
<evidence type="ECO:0000313" key="10">
    <source>
        <dbReference type="EMBL" id="WAS99550.1"/>
    </source>
</evidence>
<feature type="domain" description="Carrier" evidence="8">
    <location>
        <begin position="974"/>
        <end position="1049"/>
    </location>
</feature>
<dbReference type="Gene3D" id="3.40.366.10">
    <property type="entry name" value="Malonyl-Coenzyme A Acyl Carrier Protein, domain 2"/>
    <property type="match status" value="1"/>
</dbReference>
<dbReference type="InterPro" id="IPR029058">
    <property type="entry name" value="AB_hydrolase_fold"/>
</dbReference>
<dbReference type="PROSITE" id="PS52004">
    <property type="entry name" value="KS3_2"/>
    <property type="match status" value="1"/>
</dbReference>
<dbReference type="NCBIfam" id="NF003417">
    <property type="entry name" value="PRK04813.1"/>
    <property type="match status" value="3"/>
</dbReference>
<dbReference type="InterPro" id="IPR020802">
    <property type="entry name" value="TesA-like"/>
</dbReference>
<dbReference type="Pfam" id="PF02801">
    <property type="entry name" value="Ketoacyl-synt_C"/>
    <property type="match status" value="1"/>
</dbReference>
<reference evidence="10" key="1">
    <citation type="submission" date="2022-11" db="EMBL/GenBank/DDBJ databases">
        <title>Minimal conservation of predation-associated metabolite biosynthetic gene clusters underscores biosynthetic potential of Myxococcota including descriptions for ten novel species: Archangium lansinium sp. nov., Myxococcus landrumus sp. nov., Nannocystis bai.</title>
        <authorList>
            <person name="Ahearne A."/>
            <person name="Stevens C."/>
            <person name="Dowd S."/>
        </authorList>
    </citation>
    <scope>NUCLEOTIDE SEQUENCE</scope>
    <source>
        <strain evidence="10">Fl3</strain>
    </source>
</reference>
<dbReference type="InterPro" id="IPR014030">
    <property type="entry name" value="Ketoacyl_synth_N"/>
</dbReference>
<dbReference type="Gene3D" id="3.30.559.10">
    <property type="entry name" value="Chloramphenicol acetyltransferase-like domain"/>
    <property type="match status" value="2"/>
</dbReference>
<dbReference type="InterPro" id="IPR009081">
    <property type="entry name" value="PP-bd_ACP"/>
</dbReference>
<dbReference type="SUPFAM" id="SSF52777">
    <property type="entry name" value="CoA-dependent acyltransferases"/>
    <property type="match status" value="4"/>
</dbReference>
<dbReference type="SMART" id="SM00827">
    <property type="entry name" value="PKS_AT"/>
    <property type="match status" value="1"/>
</dbReference>
<dbReference type="SUPFAM" id="SSF56801">
    <property type="entry name" value="Acetyl-CoA synthetase-like"/>
    <property type="match status" value="2"/>
</dbReference>
<dbReference type="InterPro" id="IPR016036">
    <property type="entry name" value="Malonyl_transacylase_ACP-bd"/>
</dbReference>
<dbReference type="Gene3D" id="3.40.50.12780">
    <property type="entry name" value="N-terminal domain of ligase-like"/>
    <property type="match status" value="1"/>
</dbReference>
<dbReference type="PROSITE" id="PS50075">
    <property type="entry name" value="CARRIER"/>
    <property type="match status" value="3"/>
</dbReference>
<keyword evidence="3" id="KW-0597">Phosphoprotein</keyword>
<dbReference type="InterPro" id="IPR023213">
    <property type="entry name" value="CAT-like_dom_sf"/>
</dbReference>
<dbReference type="Pfam" id="PF00975">
    <property type="entry name" value="Thioesterase"/>
    <property type="match status" value="1"/>
</dbReference>
<evidence type="ECO:0000256" key="2">
    <source>
        <dbReference type="ARBA" id="ARBA00022450"/>
    </source>
</evidence>
<evidence type="ECO:0000256" key="5">
    <source>
        <dbReference type="ARBA" id="ARBA00022737"/>
    </source>
</evidence>
<evidence type="ECO:0000256" key="4">
    <source>
        <dbReference type="ARBA" id="ARBA00022679"/>
    </source>
</evidence>
<keyword evidence="11" id="KW-1185">Reference proteome</keyword>
<dbReference type="SUPFAM" id="SSF53901">
    <property type="entry name" value="Thiolase-like"/>
    <property type="match status" value="1"/>
</dbReference>
<dbReference type="PROSITE" id="PS00606">
    <property type="entry name" value="KS3_1"/>
    <property type="match status" value="1"/>
</dbReference>
<dbReference type="CDD" id="cd02440">
    <property type="entry name" value="AdoMet_MTases"/>
    <property type="match status" value="2"/>
</dbReference>
<dbReference type="InterPro" id="IPR016035">
    <property type="entry name" value="Acyl_Trfase/lysoPLipase"/>
</dbReference>
<dbReference type="PANTHER" id="PTHR45527">
    <property type="entry name" value="NONRIBOSOMAL PEPTIDE SYNTHETASE"/>
    <property type="match status" value="1"/>
</dbReference>
<evidence type="ECO:0000259" key="8">
    <source>
        <dbReference type="PROSITE" id="PS50075"/>
    </source>
</evidence>
<dbReference type="InterPro" id="IPR010071">
    <property type="entry name" value="AA_adenyl_dom"/>
</dbReference>
<dbReference type="InterPro" id="IPR014043">
    <property type="entry name" value="Acyl_transferase_dom"/>
</dbReference>
<dbReference type="InterPro" id="IPR020841">
    <property type="entry name" value="PKS_Beta-ketoAc_synthase_dom"/>
</dbReference>
<dbReference type="InterPro" id="IPR013217">
    <property type="entry name" value="Methyltransf_12"/>
</dbReference>
<dbReference type="SUPFAM" id="SSF53474">
    <property type="entry name" value="alpha/beta-Hydrolases"/>
    <property type="match status" value="1"/>
</dbReference>
<dbReference type="Gene3D" id="3.30.70.3290">
    <property type="match status" value="1"/>
</dbReference>
<dbReference type="Gene3D" id="3.30.300.30">
    <property type="match status" value="3"/>
</dbReference>
<dbReference type="InterPro" id="IPR045851">
    <property type="entry name" value="AMP-bd_C_sf"/>
</dbReference>
<dbReference type="NCBIfam" id="TIGR01733">
    <property type="entry name" value="AA-adenyl-dom"/>
    <property type="match status" value="2"/>
</dbReference>
<evidence type="ECO:0000259" key="9">
    <source>
        <dbReference type="PROSITE" id="PS52004"/>
    </source>
</evidence>
<dbReference type="EMBL" id="CP114040">
    <property type="protein sequence ID" value="WAS99550.1"/>
    <property type="molecule type" value="Genomic_DNA"/>
</dbReference>
<sequence>MDDSICAPLSTEQARMWVLARFHGALPAFHERGAVWLDGEVDAAQIRRALGSIVARHEALRTTITEVCGQPAQIVRPPTEPALRVVHLDSDGHKASDGDALAVAAEEACIPFDLEQGPLFRVTLLRLHERRHLLVLVMHHIASDGDASIELFFAELFAAYHGDRPSPLPLQYQDYARSQVDHDPEVLARQLAYWRAELSDAPVSIALPVDRPRSAAQTFAGAHEERRLEPGLTAALRVFAGELGVDLYSLLLAALESVLHRHSHQDDILVGAPLAGRAHPDLRGIIGYFGNPVVFRGRFAGDPSFREFAQGLHRAVQGARENGEVSFQAVVETLAPPRDPSRTPLFQVLFHLRPPPRAPRQGSSFVMTPVDVDLPHVAYDLIVTVQEVAGGLTTRAEYNRDLFDPATVARLLGHWEVLLRGAAQDPDARVSRLPLMTADERRSVLAGLDMSVPSRGADRLHVRFEAHARRAPDAPALCFDATMTYGELDRRSNQVAHLLRKFAVGPDVLVGVCMDRSCDMLVAMLGILKAGGAYVPFDPAHPAQRLEFMLADSEVAVLLSKDRYTTWVPADRTKVVRFDAERALLDAEPVHAVEPLAGEGPENLAYVMYTSGSTGKPKGAGVQHRCVLNLVVDTDYMQVEPDDHVAQTANASFDAATMEIWGALMHGAELVGITRDVALSPETLARKIAAHPITVMVLTPALFAQVARELPGAFAPLKTLVCGGDALEPEAVRMVLEAGPPQNLVNGYGPTETTTCATWFRVEQPPPPGASIPIGRPVARATAYILDRHQQPAPIGVSGEIWIGGEGVGRGYFRRPALTAERFLCDPFAARPGATMYRTGDLGRVREDGTIEFLGRIDHQLKIRGFRIELGEIEAAIAEQAGVRQAAVIAPVIGGERQVLAYVATNRGDNLRGTDDAFVRGLRRALALRLPDYMIPAAFYLLEALPLTPNGKLDRKALPAPDESRPSTGREHVAPRSELEELLAGVWKELLALPRVGVHDNFFELGGHSLHAVQLFSRLRAVLSVEVRFQEFFNAATVAELAALVRRERRAPGTEQAIAGAPRGEPLPLSFGQERLWFLKRLAPGSRAYNCMYPYRFTGALNVPALDRSLRALVERHEILRTTYAEIEGRPVQIVHERGAYRLDVVDLRHLPAEAREAEVRERLEAEGQQLFDLERGPLFRAGLLRLAEDQHVLWLHFHHLTMDGWSTELAFREISALYANFCEDAAPPLAELPLQYADFAVWQRTHLSEESTAALLRYWKGALRGAPLVLDLPGDRPRPPVQSFDGAAVHFALSAAHTQALRALSVRHGTTLTMVLLAAFAVLLHRYTRAEDLLIGMPSANRDRVELEGIMGFFVNTLPMRVDLSGDPTFFELLSRVRRTCLEAYDHDALPFERLVHELRLARDVSRNPLVQVAYAPQPPAGRDLQLPGLYREHWVIDAKKSIFDLSFYSWESAGGVACIFEYSADRFERATIERMIAHLQRLVAAVAAEPERPLSALSMLADAEQQTLRKWSRGRDGERPSSTVLDRFEQQARSAADALAVVSDRGSLTYGALDRRANQLAHLLRGLGVGAGALVGVCAGRSLELVVALVAVLKASAAYVPFDPEGSAERLAGMLASAGTTVLIAGPGAAEELPGYAGHVVRLDDAGSVLSTWSETCPPRRADLDALAYVIYTSGSTGRPKGVLVEHRGLANLVAWHERRFAVTSADRATLVASPGFDASVWELWPYLAVGASLFVPEASLRLSPAEMRDWLVQREITVSFQPTAIAEELLRLEWPARCALRFLLTGGDRLRVRPGLALPFAVVNNYGPTEASVVTTSCPVEPDRDVTREPAIGGPIDGMVVHVLDARGQRAPAGVPGELFIGGLGLARGYLGHPGLTAEKFVPDPFSDEPGARLYRSGDLVRWLPDGHLEFLGRIDEQVKIRGFRIEPGEIAAALREHPAVHDAVVLALADEHDAKRLVAYFTRADVGDASSNNSLASQQGEHVSSWRALYEETYEARQPDGDPRFNIVGWNSSYTGAPIEAEAMRAWRDRTVERILSFSPRRAWEIGCGTGLLLLQVAPSCATYLGTDFSEHALAAIRPQLADGLAHVNLQRREAADFAAIEPGSLDTIILNSIAQYFPGEDYLRSVLTGAVRSVADAGVVFVGDVRSLPLLAAFHTSVQLAKAAPDTPLAELRERVQRAVLREEELTVSPEYFHALGEELPRIAHVEVWLKRGRGTDEMTRYRYDAVLHVGEAPAPVEAGRTLAWADVQNLEALAHELRGARGATIELLGVPNERVLADVRASEALRQPGWAEVTSAELIARSVATAIEPEALWELGEQLGHAVRVTWSRERGPGFMDALFEPARDVKRPRAWARARHVARRAAASLVNNPLRERQAFALVARLREHLAAKLPDYMVPAAFVELEALPRNASGKLDRHALPAPERTRPTQATEQAVADVEAVLIDIWRGLLHIGEIGLDEPFFELGGHSLLLAQVRAAISTRLGPSMPIVELFQYPTIRSLANRVRELTGKETSGRAPISSAHVAARKPIDAGVPEDAIAIVGLAGRFPRAPDIDTFWHNLRDGVEGLTFYTTEEMQALGVASEWLGVRGLVPASGALEDALAFDAAFFGYNPNDAALMDPQQRVFLEVAWAALEHAGHDPFAYPGSIGVFAGSDAPNYWMERIGFRGGPLASEQYRTSSANMTDGLTTRVAYKLGLRGPAVTLLTACSTSLVAVHFACKSLLARECDMALAGGVAIHPQSRVGHVYEDGSLVSPDGHCRPFDADARGTVNGNGVGAVVLKRLADALADGDTIHAVVRGSAVANDGARKVGYTAPGLAGQIETIARAHAAAAVDPESITYVEAHGTGTRLGDPIEVAALTEVFRRSTQKIGFCALGSVKGNIGHLGAASGVTGLIKAVLSLEHELIPPTLHFRRPNPELSLETSPFFVRAEPVPWPRGATPRRAGVSAFGVGGTNAHVVLEEAPAIASPAPADGSQLLVLSARTEVALEASTDRLAAHLRGAPAVDLGDVASTLQRGRARFSHRRAVVATNLDEAAARLAARDPLHGATGIATSEPPPVVFMFPGGGTQELDMGRELYLREPVYRASLDRCAELFAAAMAIDLRALLFPEADARARATEQVLRPRENFATIFSTEYALAELLLSWGIRPAAVTGHSLGEYAAACVAGVLTLADAVALLVARGELYEALPEDVLTLIVRLPEDALARRLDDEVSLAAVNGPDNCVVSGPGPALRRLEAELLREGCDVKRLAIATAAHSSLVEPFAARLTERAATLTRKPPRVPMISNLTGRFVTEADATDPSYWARHLRGTVRFAAGLATLLDDPRHVFLEVGPGSALTKLVTRHPKGGPDRIAVSALASPVGERRDAEALLRAVGRLWCAGVDVDWDNLSGERRRRVPLPTYPFERTRHVYAGARAEAPLPADGDRIAVDLAAESTEIAAKFARLRDAGGPESLINPEMLAGLDRVSAAHFFACLFAGKALDVGATCSRRELLAELGILPKFEKYFDFFLHSLVEEGALQIAGDTIELLPGAHALSSPRALTASLAERFPEARGVLGVLEHCGASYRAALRGDVDNTSVLHPDGTYDLLKPAEELLVRASRPEVPIRMVRDIVNRALRSAGGRTVRILEFGGGRGVLTWKLAPFLEGHSVEYLFTDISRYFTLNAEERARQEGLEFMRWGRLDIDEDPAEQGHQPGSFDIIVSLDAFHVARDLEKSLAALRRLLAPGGLMVLVEMTEVARWHTAVWGLEEGWWHFEDTHLRRYSPSLSAAGWEQLFAAQGFRSAHVFPRTEAERAGTDHVVISTQEHPTRRASSRAAIAAATTQAPPAGRSRPPRAVTPPRTDTERTIAALWERALGLDQVGVDDDFFALGGDSLIAVGMLTKLRATFEVALDSHALVAMPTIARLSAGIEERQRGVTGPSDFDELIRLQDGDPERPLFLVHPVGGHVYCYSELVRSLRLDRAIYAIRSPGLADRRARPVSIEALARDYLHMVRAVQPEGPYVLGGWSFGGAVAFEMASQLRVAGQDVLPLLLVDSPSPTLFGRGAADIELRAFQVFAAEMGLTLATEVTDSSELADLRPSERLAYLFDRLQRERLAPEIAEVGQLEHLLQVLTDNMRAWYQYEPRPYSGTVLQFRAREPMPLLVADAAASANTHRLSGALGWEEHTSGSVEAREIPGNHFTIMKDANVERLAAAMRGYLQREAPRPAPDLQA</sequence>
<dbReference type="Gene3D" id="3.30.559.30">
    <property type="entry name" value="Nonribosomal peptide synthetase, condensation domain"/>
    <property type="match status" value="2"/>
</dbReference>
<dbReference type="Pfam" id="PF22621">
    <property type="entry name" value="CurL-like_PKS_C"/>
    <property type="match status" value="1"/>
</dbReference>
<dbReference type="CDD" id="cd12117">
    <property type="entry name" value="A_NRPS_Srf_like"/>
    <property type="match status" value="1"/>
</dbReference>
<dbReference type="InterPro" id="IPR020845">
    <property type="entry name" value="AMP-binding_CS"/>
</dbReference>
<evidence type="ECO:0000256" key="7">
    <source>
        <dbReference type="SAM" id="MobiDB-lite"/>
    </source>
</evidence>
<dbReference type="Pfam" id="PF13193">
    <property type="entry name" value="AMP-binding_C"/>
    <property type="match status" value="1"/>
</dbReference>
<proteinExistence type="inferred from homology"/>
<dbReference type="Pfam" id="PF00668">
    <property type="entry name" value="Condensation"/>
    <property type="match status" value="2"/>
</dbReference>
<dbReference type="InterPro" id="IPR016039">
    <property type="entry name" value="Thiolase-like"/>
</dbReference>
<dbReference type="Gene3D" id="3.40.47.10">
    <property type="match status" value="1"/>
</dbReference>
<dbReference type="SUPFAM" id="SSF55048">
    <property type="entry name" value="Probable ACP-binding domain of malonyl-CoA ACP transacylase"/>
    <property type="match status" value="1"/>
</dbReference>
<evidence type="ECO:0000313" key="11">
    <source>
        <dbReference type="Proteomes" id="UP001164459"/>
    </source>
</evidence>
<keyword evidence="2" id="KW-0596">Phosphopantetheine</keyword>
<dbReference type="Gene3D" id="3.40.50.1820">
    <property type="entry name" value="alpha/beta hydrolase"/>
    <property type="match status" value="1"/>
</dbReference>
<dbReference type="InterPro" id="IPR029063">
    <property type="entry name" value="SAM-dependent_MTases_sf"/>
</dbReference>
<dbReference type="CDD" id="cd00833">
    <property type="entry name" value="PKS"/>
    <property type="match status" value="1"/>
</dbReference>
<dbReference type="Gene3D" id="3.30.70.250">
    <property type="entry name" value="Malonyl-CoA ACP transacylase, ACP-binding"/>
    <property type="match status" value="1"/>
</dbReference>
<dbReference type="CDD" id="cd05930">
    <property type="entry name" value="A_NRPS"/>
    <property type="match status" value="1"/>
</dbReference>
<comment type="similarity">
    <text evidence="6">In the C-terminal section; belongs to the NRP synthetase family.</text>
</comment>
<dbReference type="Gene3D" id="3.40.50.980">
    <property type="match status" value="2"/>
</dbReference>
<accession>A0ABY7HKJ6</accession>
<protein>
    <submittedName>
        <fullName evidence="10">Amino acid adenylation domain-containing protein</fullName>
    </submittedName>
</protein>
<evidence type="ECO:0000256" key="1">
    <source>
        <dbReference type="ARBA" id="ARBA00001957"/>
    </source>
</evidence>
<comment type="cofactor">
    <cofactor evidence="1">
        <name>pantetheine 4'-phosphate</name>
        <dbReference type="ChEBI" id="CHEBI:47942"/>
    </cofactor>
</comment>
<dbReference type="InterPro" id="IPR018201">
    <property type="entry name" value="Ketoacyl_synth_AS"/>
</dbReference>
<dbReference type="InterPro" id="IPR020806">
    <property type="entry name" value="PKS_PP-bd"/>
</dbReference>
<dbReference type="SUPFAM" id="SSF52151">
    <property type="entry name" value="FabD/lysophospholipase-like"/>
    <property type="match status" value="1"/>
</dbReference>
<keyword evidence="5" id="KW-0677">Repeat</keyword>
<feature type="domain" description="Carrier" evidence="8">
    <location>
        <begin position="2439"/>
        <end position="2514"/>
    </location>
</feature>
<dbReference type="Pfam" id="PF00501">
    <property type="entry name" value="AMP-binding"/>
    <property type="match status" value="2"/>
</dbReference>
<dbReference type="InterPro" id="IPR001242">
    <property type="entry name" value="Condensation_dom"/>
</dbReference>
<organism evidence="10 11">
    <name type="scientific">Nannocystis punicea</name>
    <dbReference type="NCBI Taxonomy" id="2995304"/>
    <lineage>
        <taxon>Bacteria</taxon>
        <taxon>Pseudomonadati</taxon>
        <taxon>Myxococcota</taxon>
        <taxon>Polyangia</taxon>
        <taxon>Nannocystales</taxon>
        <taxon>Nannocystaceae</taxon>
        <taxon>Nannocystis</taxon>
    </lineage>
</organism>
<dbReference type="Gene3D" id="2.30.38.10">
    <property type="entry name" value="Luciferase, Domain 3"/>
    <property type="match status" value="1"/>
</dbReference>
<dbReference type="Proteomes" id="UP001164459">
    <property type="component" value="Chromosome"/>
</dbReference>
<dbReference type="Pfam" id="PF00550">
    <property type="entry name" value="PP-binding"/>
    <property type="match status" value="3"/>
</dbReference>
<dbReference type="InterPro" id="IPR014031">
    <property type="entry name" value="Ketoacyl_synth_C"/>
</dbReference>
<dbReference type="SMART" id="SM00825">
    <property type="entry name" value="PKS_KS"/>
    <property type="match status" value="1"/>
</dbReference>
<feature type="domain" description="Ketosynthase family 3 (KS3)" evidence="9">
    <location>
        <begin position="2541"/>
        <end position="2967"/>
    </location>
</feature>
<feature type="region of interest" description="Disordered" evidence="7">
    <location>
        <begin position="953"/>
        <end position="974"/>
    </location>
</feature>
<feature type="compositionally biased region" description="Low complexity" evidence="7">
    <location>
        <begin position="3819"/>
        <end position="3840"/>
    </location>
</feature>
<dbReference type="SMART" id="SM00823">
    <property type="entry name" value="PKS_PP"/>
    <property type="match status" value="3"/>
</dbReference>
<dbReference type="InterPro" id="IPR001227">
    <property type="entry name" value="Ac_transferase_dom_sf"/>
</dbReference>
<gene>
    <name evidence="10" type="ORF">O0S08_44295</name>
</gene>
<dbReference type="PROSITE" id="PS00455">
    <property type="entry name" value="AMP_BINDING"/>
    <property type="match status" value="2"/>
</dbReference>
<dbReference type="Pfam" id="PF00698">
    <property type="entry name" value="Acyl_transf_1"/>
    <property type="match status" value="1"/>
</dbReference>
<dbReference type="InterPro" id="IPR006162">
    <property type="entry name" value="Ppantetheine_attach_site"/>
</dbReference>
<dbReference type="Pfam" id="PF00109">
    <property type="entry name" value="ketoacyl-synt"/>
    <property type="match status" value="1"/>
</dbReference>
<dbReference type="Gene3D" id="3.40.50.150">
    <property type="entry name" value="Vaccinia Virus protein VP39"/>
    <property type="match status" value="2"/>
</dbReference>